<evidence type="ECO:0000259" key="8">
    <source>
        <dbReference type="Pfam" id="PF04182"/>
    </source>
</evidence>
<feature type="region of interest" description="Disordered" evidence="7">
    <location>
        <begin position="1479"/>
        <end position="1501"/>
    </location>
</feature>
<dbReference type="EMBL" id="KZ819405">
    <property type="protein sequence ID" value="PWN40863.1"/>
    <property type="molecule type" value="Genomic_DNA"/>
</dbReference>
<feature type="coiled-coil region" evidence="6">
    <location>
        <begin position="729"/>
        <end position="758"/>
    </location>
</feature>
<dbReference type="GO" id="GO:0003677">
    <property type="term" value="F:DNA binding"/>
    <property type="evidence" value="ECO:0007669"/>
    <property type="project" value="UniProtKB-KW"/>
</dbReference>
<feature type="domain" description="B-block binding subunit of TFIIIC" evidence="8">
    <location>
        <begin position="165"/>
        <end position="231"/>
    </location>
</feature>
<dbReference type="GO" id="GO:0005634">
    <property type="term" value="C:nucleus"/>
    <property type="evidence" value="ECO:0007669"/>
    <property type="project" value="UniProtKB-SubCell"/>
</dbReference>
<feature type="compositionally biased region" description="Basic residues" evidence="7">
    <location>
        <begin position="843"/>
        <end position="855"/>
    </location>
</feature>
<keyword evidence="10" id="KW-1185">Reference proteome</keyword>
<evidence type="ECO:0000256" key="2">
    <source>
        <dbReference type="ARBA" id="ARBA00022553"/>
    </source>
</evidence>
<accession>A0A316VWN9</accession>
<feature type="region of interest" description="Disordered" evidence="7">
    <location>
        <begin position="650"/>
        <end position="721"/>
    </location>
</feature>
<evidence type="ECO:0000256" key="1">
    <source>
        <dbReference type="ARBA" id="ARBA00004123"/>
    </source>
</evidence>
<keyword evidence="5" id="KW-0539">Nucleus</keyword>
<evidence type="ECO:0000256" key="7">
    <source>
        <dbReference type="SAM" id="MobiDB-lite"/>
    </source>
</evidence>
<feature type="region of interest" description="Disordered" evidence="7">
    <location>
        <begin position="783"/>
        <end position="863"/>
    </location>
</feature>
<feature type="compositionally biased region" description="Basic and acidic residues" evidence="7">
    <location>
        <begin position="1405"/>
        <end position="1418"/>
    </location>
</feature>
<comment type="subcellular location">
    <subcellularLocation>
        <location evidence="1">Nucleus</location>
    </subcellularLocation>
</comment>
<feature type="compositionally biased region" description="Low complexity" evidence="7">
    <location>
        <begin position="810"/>
        <end position="841"/>
    </location>
</feature>
<evidence type="ECO:0000313" key="9">
    <source>
        <dbReference type="EMBL" id="PWN40863.1"/>
    </source>
</evidence>
<sequence length="1648" mass="183926">MDDLRGFLMEEMAVEGSAGITLTALRQAIEAYEEERIKQNGGLKQLLDESWTNYVWRSMRGIPGVVAGGLKTVAEARQEQAPRSNDEPSNHDATPSAGDAATKGKRRQKQAIQSFLDTINVDAETRSADISQLETRHTDRLRFGLTRELLLAKLTKGDASSTMSDLTFATLQIVVRSKSAGVSFPEIGAVLGIDSKTIFHHVRVLTQKNLVSKYNETRNKARVAAVVANRFREGNAVWKMEQNSVMAVEKASKAGKNAKSQQQQQRAEHADEGADADADADAAQEEEEDDKAQDEENEEAKMLSIEPSLLETRMVLGATQDSAALHAEEDFLAVLDSSTATRGSVPPVNQQKDVKEAAAEAVEGLEGEDAETLLAYPQLTKMEGQVLARDTSKVLLVRIIRLAYLSSNHILPRKFIRQRLGWHGHAGAFGSAAGVKNRISARIYSALNAGYLDNVRAKTSSGGVQNCIRLLPAGIKWSEEFLSSAKDKAMARVTASLKYELNRLQQGRIARGVPLERQLSEIVCATGLTGISTMQLAAVLGATYQGRRSIDHLMRSMEESYNGPVNRISRTMCDALIVAATDHSGRLKYARYWSQLAHACLRKGSSLDATQEGDVTWDEAQAIHQWPLSEQAPPAISREEVAKAWRTALKEGTDAAPEADEDNDASGRARKKSKATGNHADSPVAPKKRGRPRKEKTEPDPNTPVVKKRRPYPLKPFESLTLAGQRSRIKIDKRNREEAEAAADAAAAERALDMLEVQGEHEAQDATAGIDDEPLLTPQEQVDADAHDPEESLERSASIREASRNVPEVSANASPAAATSASPAPSASAAARSATPANTSNRGRLRAMGRTKARSLNHSQARDSWLKTQRAKYGRDLMEKIGVVDFIMLPVEYQKYVQGVLSADAAQMEVGNCQDVRTRRQMVDALVEVGAVKTFKCISHLTGRQVEVIHHKDCPWEKVQQYTQTLSTSEHSVLTRSAQMRAVWRAAPLAGVQVDVPEALQANKAPRDMGPFSHIFSTQELLDNPKHHETLWQLSLARYQLLGYLPGSIARLRHLHRALVAILVGKPAQVFSYVCSSIGQPDSPSGEVPAIVSRPKSIISIDKLVNDTIQLRHIFKMFAIEPEEEVVQLAQSSQQCVMALGRQTERIRGSMQQTVKLQILQYFQRLHILGLVEPVMWQPNEEDDDKDHCWISTENQETSEFYEVKLGYMSQLGVTRQGNASFVARSLPLFSVEDCDAYWSTMFARNYALKHPSIQADKLKDAPVSVLLGLDLHWSRHRSSRYYLLTAQKQFLELFVKDARRSASSQTQDEGNVFFDNVDRIRRIAKAVVMPVWALVQYLLTMSKTTLPDGHPLKSLRHTSEEDGRSPSAFRGRRLLRQEGAPRGADLVPALDLNETAQSAVGESAEAREKKIEEREARREEWDEALRELLREAGFELAHDKVWEAMRVLRNTYAKTPDELTLDEGLDSARSAIKALRDELNPESAAQHAEKPMTAAEKERERKRQLRAFAKEYRADKESGPVRPDTSFRQRHSALMWTKASDELLRDAAVILRARDKERNAIQTNWIALRQIFPFAYRQGTVIKRYRYLISTIGEAAYLDELEAQWTRLWKKYRGTQYLEDLHPGHPTLFDLPQHIRFLRSHIDKENM</sequence>
<evidence type="ECO:0000256" key="5">
    <source>
        <dbReference type="ARBA" id="ARBA00023242"/>
    </source>
</evidence>
<keyword evidence="2" id="KW-0597">Phosphoprotein</keyword>
<feature type="region of interest" description="Disordered" evidence="7">
    <location>
        <begin position="1349"/>
        <end position="1371"/>
    </location>
</feature>
<keyword evidence="3" id="KW-0238">DNA-binding</keyword>
<dbReference type="RefSeq" id="XP_025368023.1">
    <property type="nucleotide sequence ID" value="XM_025510890.1"/>
</dbReference>
<gene>
    <name evidence="9" type="ORF">IE81DRAFT_201700</name>
</gene>
<feature type="compositionally biased region" description="Basic and acidic residues" evidence="7">
    <location>
        <begin position="76"/>
        <end position="90"/>
    </location>
</feature>
<reference evidence="9 10" key="1">
    <citation type="journal article" date="2018" name="Mol. Biol. Evol.">
        <title>Broad Genomic Sampling Reveals a Smut Pathogenic Ancestry of the Fungal Clade Ustilaginomycotina.</title>
        <authorList>
            <person name="Kijpornyongpan T."/>
            <person name="Mondo S.J."/>
            <person name="Barry K."/>
            <person name="Sandor L."/>
            <person name="Lee J."/>
            <person name="Lipzen A."/>
            <person name="Pangilinan J."/>
            <person name="LaButti K."/>
            <person name="Hainaut M."/>
            <person name="Henrissat B."/>
            <person name="Grigoriev I.V."/>
            <person name="Spatafora J.W."/>
            <person name="Aime M.C."/>
        </authorList>
    </citation>
    <scope>NUCLEOTIDE SEQUENCE [LARGE SCALE GENOMIC DNA]</scope>
    <source>
        <strain evidence="9 10">MCA 4658</strain>
    </source>
</reference>
<evidence type="ECO:0000256" key="3">
    <source>
        <dbReference type="ARBA" id="ARBA00023125"/>
    </source>
</evidence>
<dbReference type="PANTHER" id="PTHR15180:SF1">
    <property type="entry name" value="GENERAL TRANSCRIPTION FACTOR 3C POLYPEPTIDE 1"/>
    <property type="match status" value="1"/>
</dbReference>
<dbReference type="STRING" id="1522189.A0A316VWN9"/>
<dbReference type="InterPro" id="IPR007309">
    <property type="entry name" value="TFIIIC_Bblock-bd"/>
</dbReference>
<dbReference type="GO" id="GO:0000127">
    <property type="term" value="C:transcription factor TFIIIC complex"/>
    <property type="evidence" value="ECO:0007669"/>
    <property type="project" value="InterPro"/>
</dbReference>
<keyword evidence="6" id="KW-0175">Coiled coil</keyword>
<protein>
    <recommendedName>
        <fullName evidence="8">B-block binding subunit of TFIIIC domain-containing protein</fullName>
    </recommendedName>
</protein>
<dbReference type="OrthoDB" id="68020at2759"/>
<dbReference type="GO" id="GO:0042791">
    <property type="term" value="P:5S class rRNA transcription by RNA polymerase III"/>
    <property type="evidence" value="ECO:0007669"/>
    <property type="project" value="TreeGrafter"/>
</dbReference>
<evidence type="ECO:0000256" key="4">
    <source>
        <dbReference type="ARBA" id="ARBA00023163"/>
    </source>
</evidence>
<dbReference type="InParanoid" id="A0A316VWN9"/>
<dbReference type="PANTHER" id="PTHR15180">
    <property type="entry name" value="GENERAL TRANSCRIPTION FACTOR 3C POLYPEPTIDE 1"/>
    <property type="match status" value="1"/>
</dbReference>
<keyword evidence="4" id="KW-0804">Transcription</keyword>
<dbReference type="Proteomes" id="UP000245783">
    <property type="component" value="Unassembled WGS sequence"/>
</dbReference>
<evidence type="ECO:0000256" key="6">
    <source>
        <dbReference type="SAM" id="Coils"/>
    </source>
</evidence>
<feature type="compositionally biased region" description="Acidic residues" evidence="7">
    <location>
        <begin position="273"/>
        <end position="298"/>
    </location>
</feature>
<feature type="region of interest" description="Disordered" evidence="7">
    <location>
        <begin position="249"/>
        <end position="306"/>
    </location>
</feature>
<name>A0A316VWN9_9BASI</name>
<dbReference type="Pfam" id="PF04182">
    <property type="entry name" value="B-block_TFIIIC"/>
    <property type="match status" value="1"/>
</dbReference>
<feature type="region of interest" description="Disordered" evidence="7">
    <location>
        <begin position="76"/>
        <end position="106"/>
    </location>
</feature>
<feature type="region of interest" description="Disordered" evidence="7">
    <location>
        <begin position="1386"/>
        <end position="1418"/>
    </location>
</feature>
<dbReference type="GeneID" id="37032760"/>
<feature type="compositionally biased region" description="Basic and acidic residues" evidence="7">
    <location>
        <begin position="784"/>
        <end position="803"/>
    </location>
</feature>
<dbReference type="GO" id="GO:0006384">
    <property type="term" value="P:transcription initiation at RNA polymerase III promoter"/>
    <property type="evidence" value="ECO:0007669"/>
    <property type="project" value="InterPro"/>
</dbReference>
<organism evidence="9 10">
    <name type="scientific">Ceraceosorus guamensis</name>
    <dbReference type="NCBI Taxonomy" id="1522189"/>
    <lineage>
        <taxon>Eukaryota</taxon>
        <taxon>Fungi</taxon>
        <taxon>Dikarya</taxon>
        <taxon>Basidiomycota</taxon>
        <taxon>Ustilaginomycotina</taxon>
        <taxon>Exobasidiomycetes</taxon>
        <taxon>Ceraceosorales</taxon>
        <taxon>Ceraceosoraceae</taxon>
        <taxon>Ceraceosorus</taxon>
    </lineage>
</organism>
<proteinExistence type="predicted"/>
<evidence type="ECO:0000313" key="10">
    <source>
        <dbReference type="Proteomes" id="UP000245783"/>
    </source>
</evidence>
<feature type="compositionally biased region" description="Basic and acidic residues" evidence="7">
    <location>
        <begin position="1488"/>
        <end position="1501"/>
    </location>
</feature>
<dbReference type="InterPro" id="IPR044210">
    <property type="entry name" value="Tfc3-like"/>
</dbReference>